<dbReference type="GO" id="GO:0042276">
    <property type="term" value="P:error-prone translesion synthesis"/>
    <property type="evidence" value="ECO:0007669"/>
    <property type="project" value="TreeGrafter"/>
</dbReference>
<dbReference type="KEGG" id="amah:DLM_2197"/>
<dbReference type="EMBL" id="AP018823">
    <property type="protein sequence ID" value="BBF85812.1"/>
    <property type="molecule type" value="Genomic_DNA"/>
</dbReference>
<dbReference type="SUPFAM" id="SSF56672">
    <property type="entry name" value="DNA/RNA polymerases"/>
    <property type="match status" value="1"/>
</dbReference>
<sequence length="420" mass="46769">MSTFALVDGNSFYASCERVFRPDLLGRPIIVLSNNDGCVVARSAEAKALGIPAFLPFYQVQQLCHKHRVAVFSSNYALYGDMSRRMMNVLSRFAPQQEIYSIDECFLDVTGIPDLDSHGHRIRQAVWQGLGIPTCVGMGSSKTLAKLANHVAKKRPEWNGVFEWDWLTPREADRLLAEFAVGEVWGIGRRIAHKLTQMNIHSALDLKQADPRHIKRKFNVVMERTVAELNGAPCLALEDVAPAKQQIISSRSFSRLVRNLPALSASISHHVARAAEKLRAQGCVAGLLGVSIRTNPFRELGQYHGYTCVPLIHPSADTLLLNHAAQAALRAIWRPEFSYHKAGIILMDIGTPAIQQRDLFSPLPDPKRAKLMAAIDKLNRNFGSGTVKLGAEGLSEDWRMRQDKKSPCYTTRVDEVARVK</sequence>
<organism evidence="7 8">
    <name type="scientific">Aquitalea magnusonii</name>
    <dbReference type="NCBI Taxonomy" id="332411"/>
    <lineage>
        <taxon>Bacteria</taxon>
        <taxon>Pseudomonadati</taxon>
        <taxon>Pseudomonadota</taxon>
        <taxon>Betaproteobacteria</taxon>
        <taxon>Neisseriales</taxon>
        <taxon>Chromobacteriaceae</taxon>
        <taxon>Aquitalea</taxon>
    </lineage>
</organism>
<accession>A0A3G9GI81</accession>
<dbReference type="GO" id="GO:0003684">
    <property type="term" value="F:damaged DNA binding"/>
    <property type="evidence" value="ECO:0007669"/>
    <property type="project" value="InterPro"/>
</dbReference>
<evidence type="ECO:0000256" key="4">
    <source>
        <dbReference type="ARBA" id="ARBA00023204"/>
    </source>
</evidence>
<name>A0A3G9GI81_9NEIS</name>
<dbReference type="GO" id="GO:0003887">
    <property type="term" value="F:DNA-directed DNA polymerase activity"/>
    <property type="evidence" value="ECO:0007669"/>
    <property type="project" value="TreeGrafter"/>
</dbReference>
<evidence type="ECO:0000313" key="8">
    <source>
        <dbReference type="Proteomes" id="UP000198290"/>
    </source>
</evidence>
<dbReference type="Pfam" id="PF13438">
    <property type="entry name" value="DUF4113"/>
    <property type="match status" value="1"/>
</dbReference>
<proteinExistence type="inferred from homology"/>
<dbReference type="NCBIfam" id="NF002955">
    <property type="entry name" value="PRK03609.1"/>
    <property type="match status" value="1"/>
</dbReference>
<dbReference type="Proteomes" id="UP000198290">
    <property type="component" value="Chromosome"/>
</dbReference>
<evidence type="ECO:0000256" key="2">
    <source>
        <dbReference type="ARBA" id="ARBA00022763"/>
    </source>
</evidence>
<dbReference type="Pfam" id="PF11799">
    <property type="entry name" value="IMS_C"/>
    <property type="match status" value="1"/>
</dbReference>
<dbReference type="InterPro" id="IPR001126">
    <property type="entry name" value="UmuC"/>
</dbReference>
<dbReference type="CDD" id="cd01700">
    <property type="entry name" value="PolY_Pol_V_umuC"/>
    <property type="match status" value="1"/>
</dbReference>
<dbReference type="PANTHER" id="PTHR11076:SF34">
    <property type="entry name" value="PROTEIN UMUC"/>
    <property type="match status" value="1"/>
</dbReference>
<protein>
    <submittedName>
        <fullName evidence="7">Error-prone, lesion bypass DNA polymerase V</fullName>
    </submittedName>
</protein>
<reference evidence="8" key="1">
    <citation type="journal article" date="2017" name="Biotechnol. Biofuels">
        <title>Evaluation of environmental bacterial communities as a factor affecting the growth of duckweed Lemna minor.</title>
        <authorList>
            <person name="Ishizawa H."/>
            <person name="Kuroda M."/>
            <person name="Morikawa M."/>
            <person name="Ike M."/>
        </authorList>
    </citation>
    <scope>NUCLEOTIDE SEQUENCE [LARGE SCALE GENOMIC DNA]</scope>
    <source>
        <strain evidence="8">H3</strain>
    </source>
</reference>
<evidence type="ECO:0000256" key="3">
    <source>
        <dbReference type="ARBA" id="ARBA00023199"/>
    </source>
</evidence>
<dbReference type="InterPro" id="IPR025188">
    <property type="entry name" value="DUF4113"/>
</dbReference>
<dbReference type="InterPro" id="IPR017961">
    <property type="entry name" value="DNA_pol_Y-fam_little_finger"/>
</dbReference>
<keyword evidence="5" id="KW-0742">SOS response</keyword>
<dbReference type="STRING" id="332411.VI06_00030"/>
<dbReference type="Pfam" id="PF00817">
    <property type="entry name" value="IMS"/>
    <property type="match status" value="1"/>
</dbReference>
<keyword evidence="3" id="KW-0741">SOS mutagenesis</keyword>
<feature type="domain" description="UmuC" evidence="6">
    <location>
        <begin position="4"/>
        <end position="188"/>
    </location>
</feature>
<dbReference type="RefSeq" id="WP_089086304.1">
    <property type="nucleotide sequence ID" value="NZ_AP018823.1"/>
</dbReference>
<dbReference type="Gene3D" id="1.10.150.20">
    <property type="entry name" value="5' to 3' exonuclease, C-terminal subdomain"/>
    <property type="match status" value="1"/>
</dbReference>
<dbReference type="Gene3D" id="3.30.70.270">
    <property type="match status" value="1"/>
</dbReference>
<evidence type="ECO:0000256" key="5">
    <source>
        <dbReference type="ARBA" id="ARBA00023236"/>
    </source>
</evidence>
<gene>
    <name evidence="7" type="ORF">DLM_2197</name>
</gene>
<evidence type="ECO:0000259" key="6">
    <source>
        <dbReference type="PROSITE" id="PS50173"/>
    </source>
</evidence>
<evidence type="ECO:0000313" key="7">
    <source>
        <dbReference type="EMBL" id="BBF85812.1"/>
    </source>
</evidence>
<dbReference type="OrthoDB" id="9808813at2"/>
<dbReference type="GO" id="GO:0009432">
    <property type="term" value="P:SOS response"/>
    <property type="evidence" value="ECO:0007669"/>
    <property type="project" value="UniProtKB-KW"/>
</dbReference>
<dbReference type="InterPro" id="IPR043128">
    <property type="entry name" value="Rev_trsase/Diguanyl_cyclase"/>
</dbReference>
<dbReference type="GO" id="GO:0005829">
    <property type="term" value="C:cytosol"/>
    <property type="evidence" value="ECO:0007669"/>
    <property type="project" value="TreeGrafter"/>
</dbReference>
<keyword evidence="4" id="KW-0234">DNA repair</keyword>
<dbReference type="InterPro" id="IPR043502">
    <property type="entry name" value="DNA/RNA_pol_sf"/>
</dbReference>
<keyword evidence="2" id="KW-0227">DNA damage</keyword>
<dbReference type="InterPro" id="IPR050116">
    <property type="entry name" value="DNA_polymerase-Y"/>
</dbReference>
<dbReference type="PROSITE" id="PS50173">
    <property type="entry name" value="UMUC"/>
    <property type="match status" value="1"/>
</dbReference>
<reference evidence="8" key="3">
    <citation type="journal article" date="2017" name="Plant Physiol. Biochem.">
        <title>Differential oxidative and antioxidative response of duckweed Lemna minor toward plant growth promoting/inhibiting bacteria.</title>
        <authorList>
            <person name="Ishizawa H."/>
            <person name="Kuroda M."/>
            <person name="Morikawa M."/>
            <person name="Ike M."/>
        </authorList>
    </citation>
    <scope>NUCLEOTIDE SEQUENCE [LARGE SCALE GENOMIC DNA]</scope>
    <source>
        <strain evidence="8">H3</strain>
    </source>
</reference>
<keyword evidence="8" id="KW-1185">Reference proteome</keyword>
<reference evidence="7 8" key="2">
    <citation type="journal article" date="2017" name="Genome Announc.">
        <title>Draft genome sequence of Aquitalea magnusonii strain H3, a plant growth-promoting bacterium of duckweed Lemna minor.</title>
        <authorList>
            <person name="Ishizawa H."/>
            <person name="Kuroda M."/>
            <person name="Ike M."/>
        </authorList>
    </citation>
    <scope>NUCLEOTIDE SEQUENCE [LARGE SCALE GENOMIC DNA]</scope>
    <source>
        <strain evidence="7 8">H3</strain>
    </source>
</reference>
<dbReference type="GO" id="GO:0006281">
    <property type="term" value="P:DNA repair"/>
    <property type="evidence" value="ECO:0007669"/>
    <property type="project" value="UniProtKB-KW"/>
</dbReference>
<comment type="similarity">
    <text evidence="1">Belongs to the DNA polymerase type-Y family.</text>
</comment>
<dbReference type="AlphaFoldDB" id="A0A3G9GI81"/>
<dbReference type="PANTHER" id="PTHR11076">
    <property type="entry name" value="DNA REPAIR POLYMERASE UMUC / TRANSFERASE FAMILY MEMBER"/>
    <property type="match status" value="1"/>
</dbReference>
<evidence type="ECO:0000256" key="1">
    <source>
        <dbReference type="ARBA" id="ARBA00010945"/>
    </source>
</evidence>
<dbReference type="Gene3D" id="3.40.1170.60">
    <property type="match status" value="1"/>
</dbReference>